<accession>A0ABM8G7G9</accession>
<protein>
    <submittedName>
        <fullName evidence="3">Enoyl-CoA hydratase</fullName>
    </submittedName>
</protein>
<evidence type="ECO:0000313" key="4">
    <source>
        <dbReference type="EMBL" id="BDZ47717.1"/>
    </source>
</evidence>
<reference evidence="5" key="2">
    <citation type="journal article" date="2019" name="Int. J. Syst. Evol. Microbiol.">
        <title>The Global Catalogue of Microorganisms (GCM) 10K type strain sequencing project: providing services to taxonomists for standard genome sequencing and annotation.</title>
        <authorList>
            <consortium name="The Broad Institute Genomics Platform"/>
            <consortium name="The Broad Institute Genome Sequencing Center for Infectious Disease"/>
            <person name="Wu L."/>
            <person name="Ma J."/>
        </authorList>
    </citation>
    <scope>NUCLEOTIDE SEQUENCE [LARGE SCALE GENOMIC DNA]</scope>
    <source>
        <strain evidence="5">NBRC 108725</strain>
    </source>
</reference>
<sequence length="264" mass="27802">MMPVNDEGSPALLDVRDGTALITLSGPARNALDEAMVAAISAAFDAAEADESVRCVVLTGAGPAFCSGAVLSTLIDSAEGRFDDVVAVYEGFLRVRRSPLPTIAAVNGPAVGAGLNLALACDVRVASTQALFESRFPVLRLHPGGGHTWLLTRAIGRQRATMMSLFGEVLDAEVALGAGLVAAVHSPETLLEEAMTLARRVEDLERDFVENLTSTLRAAEESPDHEGVLALETQRQRWSTTRPAFLSATRALQARIAGRAGAAR</sequence>
<dbReference type="EMBL" id="AP027731">
    <property type="protein sequence ID" value="BDZ44107.1"/>
    <property type="molecule type" value="Genomic_DNA"/>
</dbReference>
<reference evidence="3" key="3">
    <citation type="submission" date="2023-02" db="EMBL/GenBank/DDBJ databases">
        <authorList>
            <person name="Sun Q."/>
            <person name="Mori K."/>
        </authorList>
    </citation>
    <scope>NUCLEOTIDE SEQUENCE</scope>
    <source>
        <strain evidence="3">NBRC 108725</strain>
    </source>
</reference>
<reference evidence="3" key="1">
    <citation type="journal article" date="2014" name="Int. J. Syst. Evol. Microbiol.">
        <title>Complete genome of a new Firmicutes species belonging to the dominant human colonic microbiota ('Ruminococcus bicirculans') reveals two chromosomes and a selective capacity to utilize plant glucans.</title>
        <authorList>
            <consortium name="NISC Comparative Sequencing Program"/>
            <person name="Wegmann U."/>
            <person name="Louis P."/>
            <person name="Goesmann A."/>
            <person name="Henrissat B."/>
            <person name="Duncan S.H."/>
            <person name="Flint H.J."/>
        </authorList>
    </citation>
    <scope>NUCLEOTIDE SEQUENCE</scope>
    <source>
        <strain evidence="3">NBRC 108725</strain>
    </source>
</reference>
<organism evidence="3 5">
    <name type="scientific">Naasia aerilata</name>
    <dbReference type="NCBI Taxonomy" id="1162966"/>
    <lineage>
        <taxon>Bacteria</taxon>
        <taxon>Bacillati</taxon>
        <taxon>Actinomycetota</taxon>
        <taxon>Actinomycetes</taxon>
        <taxon>Micrococcales</taxon>
        <taxon>Microbacteriaceae</taxon>
        <taxon>Naasia</taxon>
    </lineage>
</organism>
<dbReference type="PROSITE" id="PS00166">
    <property type="entry name" value="ENOYL_COA_HYDRATASE"/>
    <property type="match status" value="1"/>
</dbReference>
<dbReference type="Pfam" id="PF00378">
    <property type="entry name" value="ECH_1"/>
    <property type="match status" value="1"/>
</dbReference>
<dbReference type="InterPro" id="IPR001753">
    <property type="entry name" value="Enoyl-CoA_hydra/iso"/>
</dbReference>
<keyword evidence="5" id="KW-1185">Reference proteome</keyword>
<dbReference type="SUPFAM" id="SSF52096">
    <property type="entry name" value="ClpP/crotonase"/>
    <property type="match status" value="1"/>
</dbReference>
<evidence type="ECO:0000313" key="5">
    <source>
        <dbReference type="Proteomes" id="UP001321498"/>
    </source>
</evidence>
<proteinExistence type="inferred from homology"/>
<dbReference type="PANTHER" id="PTHR11941">
    <property type="entry name" value="ENOYL-COA HYDRATASE-RELATED"/>
    <property type="match status" value="1"/>
</dbReference>
<dbReference type="InterPro" id="IPR029045">
    <property type="entry name" value="ClpP/crotonase-like_dom_sf"/>
</dbReference>
<evidence type="ECO:0000256" key="1">
    <source>
        <dbReference type="ARBA" id="ARBA00005254"/>
    </source>
</evidence>
<evidence type="ECO:0000313" key="3">
    <source>
        <dbReference type="EMBL" id="BDZ44107.1"/>
    </source>
</evidence>
<dbReference type="EMBL" id="AP027731">
    <property type="protein sequence ID" value="BDZ47717.1"/>
    <property type="molecule type" value="Genomic_DNA"/>
</dbReference>
<dbReference type="CDD" id="cd06558">
    <property type="entry name" value="crotonase-like"/>
    <property type="match status" value="1"/>
</dbReference>
<dbReference type="Proteomes" id="UP001321498">
    <property type="component" value="Chromosome"/>
</dbReference>
<evidence type="ECO:0000256" key="2">
    <source>
        <dbReference type="RuleBase" id="RU003707"/>
    </source>
</evidence>
<name>A0ABM8G7G9_9MICO</name>
<dbReference type="PANTHER" id="PTHR11941:SF54">
    <property type="entry name" value="ENOYL-COA HYDRATASE, MITOCHONDRIAL"/>
    <property type="match status" value="1"/>
</dbReference>
<comment type="similarity">
    <text evidence="1 2">Belongs to the enoyl-CoA hydratase/isomerase family.</text>
</comment>
<gene>
    <name evidence="3" type="primary">paaG_1</name>
    <name evidence="4" type="synonym">paaG_2</name>
    <name evidence="3" type="ORF">GCM10025866_00160</name>
    <name evidence="4" type="ORF">GCM10025866_36260</name>
</gene>
<dbReference type="InterPro" id="IPR018376">
    <property type="entry name" value="Enoyl-CoA_hyd/isom_CS"/>
</dbReference>
<dbReference type="Gene3D" id="3.90.226.10">
    <property type="entry name" value="2-enoyl-CoA Hydratase, Chain A, domain 1"/>
    <property type="match status" value="1"/>
</dbReference>